<dbReference type="EMBL" id="JBFPJR010000002">
    <property type="protein sequence ID" value="MEX0426372.1"/>
    <property type="molecule type" value="Genomic_DNA"/>
</dbReference>
<dbReference type="InterPro" id="IPR003615">
    <property type="entry name" value="HNH_nuc"/>
</dbReference>
<protein>
    <submittedName>
        <fullName evidence="3">DUF222 domain-containing protein</fullName>
    </submittedName>
</protein>
<reference evidence="3 4" key="1">
    <citation type="submission" date="2024-07" db="EMBL/GenBank/DDBJ databases">
        <authorList>
            <person name="Lee S."/>
            <person name="Kang M."/>
        </authorList>
    </citation>
    <scope>NUCLEOTIDE SEQUENCE [LARGE SCALE GENOMIC DNA]</scope>
    <source>
        <strain evidence="3 4">DS6</strain>
    </source>
</reference>
<comment type="caution">
    <text evidence="3">The sequence shown here is derived from an EMBL/GenBank/DDBJ whole genome shotgun (WGS) entry which is preliminary data.</text>
</comment>
<proteinExistence type="inferred from homology"/>
<dbReference type="InterPro" id="IPR002711">
    <property type="entry name" value="HNH"/>
</dbReference>
<dbReference type="SMART" id="SM00507">
    <property type="entry name" value="HNHc"/>
    <property type="match status" value="1"/>
</dbReference>
<dbReference type="Pfam" id="PF02720">
    <property type="entry name" value="DUF222"/>
    <property type="match status" value="1"/>
</dbReference>
<gene>
    <name evidence="3" type="ORF">AB3X52_01985</name>
</gene>
<accession>A0ABV3STV7</accession>
<evidence type="ECO:0000313" key="3">
    <source>
        <dbReference type="EMBL" id="MEX0426372.1"/>
    </source>
</evidence>
<dbReference type="InterPro" id="IPR003870">
    <property type="entry name" value="DUF222"/>
</dbReference>
<organism evidence="3 4">
    <name type="scientific">Nocardioides eburneus</name>
    <dbReference type="NCBI Taxonomy" id="3231482"/>
    <lineage>
        <taxon>Bacteria</taxon>
        <taxon>Bacillati</taxon>
        <taxon>Actinomycetota</taxon>
        <taxon>Actinomycetes</taxon>
        <taxon>Propionibacteriales</taxon>
        <taxon>Nocardioidaceae</taxon>
        <taxon>Nocardioides</taxon>
    </lineage>
</organism>
<dbReference type="Pfam" id="PF01844">
    <property type="entry name" value="HNH"/>
    <property type="match status" value="1"/>
</dbReference>
<feature type="domain" description="HNH nuclease" evidence="2">
    <location>
        <begin position="214"/>
        <end position="266"/>
    </location>
</feature>
<dbReference type="Gene3D" id="1.10.30.50">
    <property type="match status" value="1"/>
</dbReference>
<evidence type="ECO:0000313" key="4">
    <source>
        <dbReference type="Proteomes" id="UP001556631"/>
    </source>
</evidence>
<name>A0ABV3STV7_9ACTN</name>
<dbReference type="CDD" id="cd00085">
    <property type="entry name" value="HNHc"/>
    <property type="match status" value="1"/>
</dbReference>
<evidence type="ECO:0000259" key="2">
    <source>
        <dbReference type="SMART" id="SM00507"/>
    </source>
</evidence>
<comment type="similarity">
    <text evidence="1">Belongs to the Rv1128c/1148c/1588c/1702c/1945/3466 family.</text>
</comment>
<sequence>TAALDHLAPDPEVDAETLARAEAHLVHLAATHTPAELRRLAAHLLEVVAPQAAEDADARALARLEEQARRKSCLSITPAGDGLTRIVGLVPEAVGERLRVLVEAYAQPRLAALEADGGRLPRPRVLAEAFAQLLESIDPGRVPAHGGDATTLIVTIDHDKLQARLAAAELGGGVPITAAEARRLACTAKILPAVLGAKSEPLDLGRARRLFSPAQRKALRLRDKTCRAEGCTVPAAWTDAHHLQPWSKGGRTDLADGVLLCGHHHRRAHDPAYDLTRLPNGDYRFHRRT</sequence>
<dbReference type="Proteomes" id="UP001556631">
    <property type="component" value="Unassembled WGS sequence"/>
</dbReference>
<keyword evidence="4" id="KW-1185">Reference proteome</keyword>
<dbReference type="RefSeq" id="WP_367991022.1">
    <property type="nucleotide sequence ID" value="NZ_JBFPJR010000002.1"/>
</dbReference>
<feature type="non-terminal residue" evidence="3">
    <location>
        <position position="1"/>
    </location>
</feature>
<evidence type="ECO:0000256" key="1">
    <source>
        <dbReference type="ARBA" id="ARBA00023450"/>
    </source>
</evidence>